<evidence type="ECO:0000256" key="1">
    <source>
        <dbReference type="SAM" id="MobiDB-lite"/>
    </source>
</evidence>
<protein>
    <submittedName>
        <fullName evidence="2">Uncharacterized protein</fullName>
    </submittedName>
</protein>
<reference evidence="3" key="1">
    <citation type="journal article" date="2012" name="Science">
        <title>The Paleozoic origin of enzymatic lignin decomposition reconstructed from 31 fungal genomes.</title>
        <authorList>
            <person name="Floudas D."/>
            <person name="Binder M."/>
            <person name="Riley R."/>
            <person name="Barry K."/>
            <person name="Blanchette R.A."/>
            <person name="Henrissat B."/>
            <person name="Martinez A.T."/>
            <person name="Otillar R."/>
            <person name="Spatafora J.W."/>
            <person name="Yadav J.S."/>
            <person name="Aerts A."/>
            <person name="Benoit I."/>
            <person name="Boyd A."/>
            <person name="Carlson A."/>
            <person name="Copeland A."/>
            <person name="Coutinho P.M."/>
            <person name="de Vries R.P."/>
            <person name="Ferreira P."/>
            <person name="Findley K."/>
            <person name="Foster B."/>
            <person name="Gaskell J."/>
            <person name="Glotzer D."/>
            <person name="Gorecki P."/>
            <person name="Heitman J."/>
            <person name="Hesse C."/>
            <person name="Hori C."/>
            <person name="Igarashi K."/>
            <person name="Jurgens J.A."/>
            <person name="Kallen N."/>
            <person name="Kersten P."/>
            <person name="Kohler A."/>
            <person name="Kuees U."/>
            <person name="Kumar T.K.A."/>
            <person name="Kuo A."/>
            <person name="LaButti K."/>
            <person name="Larrondo L.F."/>
            <person name="Lindquist E."/>
            <person name="Ling A."/>
            <person name="Lombard V."/>
            <person name="Lucas S."/>
            <person name="Lundell T."/>
            <person name="Martin R."/>
            <person name="McLaughlin D.J."/>
            <person name="Morgenstern I."/>
            <person name="Morin E."/>
            <person name="Murat C."/>
            <person name="Nagy L.G."/>
            <person name="Nolan M."/>
            <person name="Ohm R.A."/>
            <person name="Patyshakuliyeva A."/>
            <person name="Rokas A."/>
            <person name="Ruiz-Duenas F.J."/>
            <person name="Sabat G."/>
            <person name="Salamov A."/>
            <person name="Samejima M."/>
            <person name="Schmutz J."/>
            <person name="Slot J.C."/>
            <person name="St John F."/>
            <person name="Stenlid J."/>
            <person name="Sun H."/>
            <person name="Sun S."/>
            <person name="Syed K."/>
            <person name="Tsang A."/>
            <person name="Wiebenga A."/>
            <person name="Young D."/>
            <person name="Pisabarro A."/>
            <person name="Eastwood D.C."/>
            <person name="Martin F."/>
            <person name="Cullen D."/>
            <person name="Grigoriev I.V."/>
            <person name="Hibbett D.S."/>
        </authorList>
    </citation>
    <scope>NUCLEOTIDE SEQUENCE [LARGE SCALE GENOMIC DNA]</scope>
    <source>
        <strain evidence="3">TFB10046</strain>
    </source>
</reference>
<dbReference type="KEGG" id="adl:AURDEDRAFT_177382"/>
<gene>
    <name evidence="2" type="ORF">AURDEDRAFT_177382</name>
</gene>
<organism evidence="2 3">
    <name type="scientific">Auricularia subglabra (strain TFB-10046 / SS5)</name>
    <name type="common">White-rot fungus</name>
    <name type="synonym">Auricularia delicata (strain TFB10046)</name>
    <dbReference type="NCBI Taxonomy" id="717982"/>
    <lineage>
        <taxon>Eukaryota</taxon>
        <taxon>Fungi</taxon>
        <taxon>Dikarya</taxon>
        <taxon>Basidiomycota</taxon>
        <taxon>Agaricomycotina</taxon>
        <taxon>Agaricomycetes</taxon>
        <taxon>Auriculariales</taxon>
        <taxon>Auriculariaceae</taxon>
        <taxon>Auricularia</taxon>
    </lineage>
</organism>
<name>J0CTB0_AURST</name>
<evidence type="ECO:0000313" key="2">
    <source>
        <dbReference type="EMBL" id="EJD33531.1"/>
    </source>
</evidence>
<feature type="region of interest" description="Disordered" evidence="1">
    <location>
        <begin position="480"/>
        <end position="527"/>
    </location>
</feature>
<keyword evidence="3" id="KW-1185">Reference proteome</keyword>
<dbReference type="Proteomes" id="UP000006514">
    <property type="component" value="Unassembled WGS sequence"/>
</dbReference>
<sequence length="527" mass="59338">MLIVDEDIPPLMDMSDDEDDIPEELEEPKAPDRSIPIEVYALDNRNRFARPPPHQLFLDETTDDNRHRGLTAAQENDPGDFAMTVTLRIGDEVRFEMPPRPREVPPPRRRHQETRVHRRAGIIPVGTGGLTLVPRSKEELGPDVEEPAVDIGTYEESAARRETVERHVRSDHLPPVKLAVLPHLLETKRQVPIPPLMREALVTLLDEGIKARVDKAGDSRGQRSWFCVVEKVERSLRIVHELQPMNEDAIREAGLEPRTDEFSEKHSDFKLVSIVNLHSWGESPSRTGAHHDLAGWDTRLGALRMIQLPMSDATPTPVPQQSSHAHVREVQPSNKYARRDDKFEWTAECTNTDQRFKERVHATPELGTINYMTSAEDVRPADTTAFGVGPVLNSAYFAQQFGCRRGILPVPRSATNGRTFAERLRTKLCGAGMQPFKVPRGEEETVDDENATKIGIEDKGEASHPNACSSLREIAKAWEASRNASRESKGTQHDRKHDTATKEAQERSGHRVSGHEEAEMALWRPGF</sequence>
<accession>J0CTB0</accession>
<proteinExistence type="predicted"/>
<dbReference type="AlphaFoldDB" id="J0CTB0"/>
<feature type="region of interest" description="Disordered" evidence="1">
    <location>
        <begin position="1"/>
        <end position="35"/>
    </location>
</feature>
<feature type="compositionally biased region" description="Basic and acidic residues" evidence="1">
    <location>
        <begin position="484"/>
        <end position="518"/>
    </location>
</feature>
<dbReference type="InParanoid" id="J0CTB0"/>
<dbReference type="EMBL" id="JH688185">
    <property type="protein sequence ID" value="EJD33531.1"/>
    <property type="molecule type" value="Genomic_DNA"/>
</dbReference>
<feature type="compositionally biased region" description="Acidic residues" evidence="1">
    <location>
        <begin position="1"/>
        <end position="26"/>
    </location>
</feature>
<feature type="region of interest" description="Disordered" evidence="1">
    <location>
        <begin position="313"/>
        <end position="336"/>
    </location>
</feature>
<evidence type="ECO:0000313" key="3">
    <source>
        <dbReference type="Proteomes" id="UP000006514"/>
    </source>
</evidence>
<dbReference type="OrthoDB" id="5599163at2759"/>